<dbReference type="Proteomes" id="UP001196097">
    <property type="component" value="Chromosome"/>
</dbReference>
<sequence>MNLRIMTALAIAAIAPVAAADTLSQALDTIGVYGEVAATPSSASASVPSGSVSANGGNTNGGVGITMTGVNQELWYTHLSADYAFGSPINGGTISGTLNNGGGAPASGSANVSGHSMAFNARIGKLFAIGENAAIGPYVAYQYADFKMGLDGYTAAYRNNAVGGGAFGALVVSSRLSVTGHLGYLAGVSASASAAGYGANNPPSSGVLQIGAKADYRFDPDWSVFGGIDYDRYSASYSYVPYALNASATINDIRGIVGMAYHF</sequence>
<keyword evidence="2" id="KW-1185">Reference proteome</keyword>
<protein>
    <submittedName>
        <fullName evidence="1">Uncharacterized protein</fullName>
    </submittedName>
</protein>
<proteinExistence type="predicted"/>
<dbReference type="EMBL" id="CP130946">
    <property type="protein sequence ID" value="XRP73738.1"/>
    <property type="molecule type" value="Genomic_DNA"/>
</dbReference>
<name>A0ACD5IIS9_9PROT</name>
<evidence type="ECO:0000313" key="2">
    <source>
        <dbReference type="Proteomes" id="UP001196097"/>
    </source>
</evidence>
<organism evidence="1 2">
    <name type="scientific">Acidithiobacillus ferruginosus</name>
    <dbReference type="NCBI Taxonomy" id="3063951"/>
    <lineage>
        <taxon>Bacteria</taxon>
        <taxon>Pseudomonadati</taxon>
        <taxon>Pseudomonadota</taxon>
        <taxon>Acidithiobacillia</taxon>
        <taxon>Acidithiobacillales</taxon>
        <taxon>Acidithiobacillaceae</taxon>
        <taxon>Acidithiobacillus</taxon>
    </lineage>
</organism>
<reference evidence="1 2" key="1">
    <citation type="journal article" date="2021" name="ISME J.">
        <title>Genomic evolution of the class Acidithiobacillia: deep-branching Proteobacteria living in extreme acidic conditions.</title>
        <authorList>
            <person name="Moya-Beltran A."/>
            <person name="Beard S."/>
            <person name="Rojas-Villalobos C."/>
            <person name="Issotta F."/>
            <person name="Gallardo Y."/>
            <person name="Ulloa R."/>
            <person name="Giaveno A."/>
            <person name="Degli Esposti M."/>
            <person name="Johnson D.B."/>
            <person name="Quatrini R."/>
        </authorList>
    </citation>
    <scope>NUCLEOTIDE SEQUENCE [LARGE SCALE GENOMIC DNA]</scope>
    <source>
        <strain evidence="1 2">CF3</strain>
    </source>
</reference>
<gene>
    <name evidence="1" type="ORF">HF292_003565</name>
</gene>
<accession>A0ACD5IIS9</accession>
<evidence type="ECO:0000313" key="1">
    <source>
        <dbReference type="EMBL" id="XRP73738.1"/>
    </source>
</evidence>